<keyword evidence="3" id="KW-1185">Reference proteome</keyword>
<feature type="compositionally biased region" description="Low complexity" evidence="1">
    <location>
        <begin position="94"/>
        <end position="103"/>
    </location>
</feature>
<accession>A0A4C1W3Y1</accession>
<name>A0A4C1W3Y1_EUMVA</name>
<dbReference type="Pfam" id="PF01359">
    <property type="entry name" value="Transposase_1"/>
    <property type="match status" value="1"/>
</dbReference>
<dbReference type="EMBL" id="BGZK01000469">
    <property type="protein sequence ID" value="GBP45703.1"/>
    <property type="molecule type" value="Genomic_DNA"/>
</dbReference>
<evidence type="ECO:0000313" key="3">
    <source>
        <dbReference type="Proteomes" id="UP000299102"/>
    </source>
</evidence>
<proteinExistence type="predicted"/>
<gene>
    <name evidence="2" type="ORF">EVAR_35972_1</name>
</gene>
<sequence length="202" mass="22432">MHYDLLPPGKTINSDLYCQLLMRLNQKAEKKLPEISHRKGLARATRFNSATSAIRRRRRGTAPRVGGQLRTTPLRRVPPESRNIDPPGFHGTRLRSPGAARPRAGADKRAGSSADERRSSTRINCEQRKSLGSDPPMSLIASGPAPAVRAPHCRYPSGPSRYNGSRRGRDFGSVATGRTKRPRNADDGGNRSFRVWIHIYFV</sequence>
<dbReference type="Proteomes" id="UP000299102">
    <property type="component" value="Unassembled WGS sequence"/>
</dbReference>
<evidence type="ECO:0000256" key="1">
    <source>
        <dbReference type="SAM" id="MobiDB-lite"/>
    </source>
</evidence>
<protein>
    <submittedName>
        <fullName evidence="2">Uncharacterized protein</fullName>
    </submittedName>
</protein>
<dbReference type="AlphaFoldDB" id="A0A4C1W3Y1"/>
<comment type="caution">
    <text evidence="2">The sequence shown here is derived from an EMBL/GenBank/DDBJ whole genome shotgun (WGS) entry which is preliminary data.</text>
</comment>
<reference evidence="2 3" key="1">
    <citation type="journal article" date="2019" name="Commun. Biol.">
        <title>The bagworm genome reveals a unique fibroin gene that provides high tensile strength.</title>
        <authorList>
            <person name="Kono N."/>
            <person name="Nakamura H."/>
            <person name="Ohtoshi R."/>
            <person name="Tomita M."/>
            <person name="Numata K."/>
            <person name="Arakawa K."/>
        </authorList>
    </citation>
    <scope>NUCLEOTIDE SEQUENCE [LARGE SCALE GENOMIC DNA]</scope>
</reference>
<feature type="compositionally biased region" description="Basic and acidic residues" evidence="1">
    <location>
        <begin position="104"/>
        <end position="131"/>
    </location>
</feature>
<evidence type="ECO:0000313" key="2">
    <source>
        <dbReference type="EMBL" id="GBP45703.1"/>
    </source>
</evidence>
<feature type="region of interest" description="Disordered" evidence="1">
    <location>
        <begin position="47"/>
        <end position="189"/>
    </location>
</feature>
<organism evidence="2 3">
    <name type="scientific">Eumeta variegata</name>
    <name type="common">Bagworm moth</name>
    <name type="synonym">Eumeta japonica</name>
    <dbReference type="NCBI Taxonomy" id="151549"/>
    <lineage>
        <taxon>Eukaryota</taxon>
        <taxon>Metazoa</taxon>
        <taxon>Ecdysozoa</taxon>
        <taxon>Arthropoda</taxon>
        <taxon>Hexapoda</taxon>
        <taxon>Insecta</taxon>
        <taxon>Pterygota</taxon>
        <taxon>Neoptera</taxon>
        <taxon>Endopterygota</taxon>
        <taxon>Lepidoptera</taxon>
        <taxon>Glossata</taxon>
        <taxon>Ditrysia</taxon>
        <taxon>Tineoidea</taxon>
        <taxon>Psychidae</taxon>
        <taxon>Oiketicinae</taxon>
        <taxon>Eumeta</taxon>
    </lineage>
</organism>
<dbReference type="InterPro" id="IPR001888">
    <property type="entry name" value="Transposase_1"/>
</dbReference>